<dbReference type="Proteomes" id="UP000280017">
    <property type="component" value="Segment"/>
</dbReference>
<dbReference type="PROSITE" id="PS50835">
    <property type="entry name" value="IG_LIKE"/>
    <property type="match status" value="1"/>
</dbReference>
<evidence type="ECO:0000313" key="6">
    <source>
        <dbReference type="EMBL" id="SCL76987.1"/>
    </source>
</evidence>
<proteinExistence type="inferred from homology"/>
<keyword evidence="4" id="KW-1133">Transmembrane helix</keyword>
<dbReference type="InterPro" id="IPR007110">
    <property type="entry name" value="Ig-like_dom"/>
</dbReference>
<evidence type="ECO:0000256" key="1">
    <source>
        <dbReference type="ARBA" id="ARBA00005284"/>
    </source>
</evidence>
<keyword evidence="6" id="KW-0946">Virion</keyword>
<keyword evidence="2" id="KW-0945">Host-virus interaction</keyword>
<reference evidence="6" key="1">
    <citation type="submission" date="2016-08" db="EMBL/GenBank/DDBJ databases">
        <authorList>
            <person name="Seilhamer J.J."/>
        </authorList>
    </citation>
    <scope>NUCLEOTIDE SEQUENCE</scope>
    <source>
        <strain evidence="6">Lib01003</strain>
    </source>
</reference>
<evidence type="ECO:0000259" key="5">
    <source>
        <dbReference type="PROSITE" id="PS50835"/>
    </source>
</evidence>
<feature type="domain" description="Ig-like" evidence="5">
    <location>
        <begin position="462"/>
        <end position="549"/>
    </location>
</feature>
<evidence type="ECO:0000256" key="3">
    <source>
        <dbReference type="SAM" id="MobiDB-lite"/>
    </source>
</evidence>
<feature type="region of interest" description="Disordered" evidence="3">
    <location>
        <begin position="264"/>
        <end position="342"/>
    </location>
</feature>
<dbReference type="Pfam" id="PF05955">
    <property type="entry name" value="Herpes_gp2"/>
    <property type="match status" value="1"/>
</dbReference>
<sequence length="611" mass="68013">MGVFDHLKDVTLTLEIFIVVINPQVRTMLTFALTSAFFVLLVSYLEANGYDNRNGMLNNGHSIRPDQTRCFVVEVHSGENVTFPFAFRRTRNATDLWFSLTMLEEEGGNWTSIPIADYNGTTYENHNKSIWNVHMWDTFGNLSEDKPAPRRIPLTVKITERMNNTMIVGRLYEKGAAYPSGFRRIILFLIRLITNGTSKSIKDKCDEIHRNASMKTLGNWEPITLSSVYSSVKTLLLRYTNEELLFSEGIGPSEAPPIIDNLFLDSPLSTKQPTPTATTTTTPTATTTTPTATTTTPTDNVTKSETTPATSPTTPATSPTTPATSPTTPATSPTTPATGYTTSKYITSINDSDETTDHVTTSSSSVIPENKIIIDLGRDGDFFLGFCYVYVTEPVDFFWEVNGMTANRFVKSLEHTTSSEYAVSSVKIPWSEVLPNTDIICTACVSNPMKKCFRSSALIPCPEKKHAEILFSTGNEKAVCMAYNLYSRPKIEWYVDSVSILEDVSYGWIPGGYGKCGLALAEIHIKDLEKSRDHTVYTCQVITENDTIIITRLFAKIDSVKSSRLHAAIAVFVITFTLSLLTYTLFRVILRSKGNLKLHKRRLRRSSVPGL</sequence>
<dbReference type="EMBL" id="LT608136">
    <property type="protein sequence ID" value="SCL76987.1"/>
    <property type="molecule type" value="Genomic_DNA"/>
</dbReference>
<comment type="similarity">
    <text evidence="1">Belongs to the herpesviridae glycoprotein C family.</text>
</comment>
<gene>
    <name evidence="6" type="primary">US5</name>
</gene>
<feature type="compositionally biased region" description="Low complexity" evidence="3">
    <location>
        <begin position="306"/>
        <end position="342"/>
    </location>
</feature>
<dbReference type="GO" id="GO:0016032">
    <property type="term" value="P:viral process"/>
    <property type="evidence" value="ECO:0007669"/>
    <property type="project" value="InterPro"/>
</dbReference>
<dbReference type="GO" id="GO:0016020">
    <property type="term" value="C:membrane"/>
    <property type="evidence" value="ECO:0007669"/>
    <property type="project" value="InterPro"/>
</dbReference>
<dbReference type="InterPro" id="IPR036179">
    <property type="entry name" value="Ig-like_dom_sf"/>
</dbReference>
<accession>A0A1R3T243</accession>
<keyword evidence="4" id="KW-0472">Membrane</keyword>
<name>A0A1R3T243_9ALPH</name>
<organism evidence="6">
    <name type="scientific">Spheniscid alphaherpesvirus 1</name>
    <dbReference type="NCBI Taxonomy" id="2560777"/>
    <lineage>
        <taxon>Viruses</taxon>
        <taxon>Duplodnaviria</taxon>
        <taxon>Heunggongvirae</taxon>
        <taxon>Peploviricota</taxon>
        <taxon>Herviviricetes</taxon>
        <taxon>Herpesvirales</taxon>
        <taxon>Orthoherpesviridae</taxon>
        <taxon>Alphaherpesvirinae</taxon>
        <taxon>Mardivirus</taxon>
        <taxon>Mardivirus spheniscidalpha1</taxon>
    </lineage>
</organism>
<feature type="transmembrane region" description="Helical" evidence="4">
    <location>
        <begin position="565"/>
        <end position="590"/>
    </location>
</feature>
<protein>
    <submittedName>
        <fullName evidence="6">Envelope glycoprotein J</fullName>
    </submittedName>
</protein>
<keyword evidence="6" id="KW-0261">Viral envelope protein</keyword>
<evidence type="ECO:0000256" key="2">
    <source>
        <dbReference type="ARBA" id="ARBA00022581"/>
    </source>
</evidence>
<dbReference type="SUPFAM" id="SSF48726">
    <property type="entry name" value="Immunoglobulin"/>
    <property type="match status" value="1"/>
</dbReference>
<evidence type="ECO:0000256" key="4">
    <source>
        <dbReference type="SAM" id="Phobius"/>
    </source>
</evidence>
<dbReference type="InterPro" id="IPR010278">
    <property type="entry name" value="Varicellovirus_Gp2_glycop"/>
</dbReference>
<feature type="compositionally biased region" description="Low complexity" evidence="3">
    <location>
        <begin position="273"/>
        <end position="298"/>
    </location>
</feature>
<dbReference type="GO" id="GO:0019031">
    <property type="term" value="C:viral envelope"/>
    <property type="evidence" value="ECO:0007669"/>
    <property type="project" value="UniProtKB-KW"/>
</dbReference>
<keyword evidence="4" id="KW-0812">Transmembrane</keyword>